<gene>
    <name evidence="2" type="ORF">LOTGIDRAFT_147570</name>
</gene>
<protein>
    <submittedName>
        <fullName evidence="2">Uncharacterized protein</fullName>
    </submittedName>
</protein>
<feature type="transmembrane region" description="Helical" evidence="1">
    <location>
        <begin position="21"/>
        <end position="44"/>
    </location>
</feature>
<proteinExistence type="predicted"/>
<evidence type="ECO:0000256" key="1">
    <source>
        <dbReference type="SAM" id="Phobius"/>
    </source>
</evidence>
<keyword evidence="3" id="KW-1185">Reference proteome</keyword>
<sequence length="63" mass="7093">GCMVILSCMIILNCLYGHSQLFVCSFSIGCMVILSCMIILNWLYGHSQLYDHSQLAVWSFSVV</sequence>
<feature type="non-terminal residue" evidence="2">
    <location>
        <position position="1"/>
    </location>
</feature>
<keyword evidence="1" id="KW-0472">Membrane</keyword>
<dbReference type="RefSeq" id="XP_009055858.1">
    <property type="nucleotide sequence ID" value="XM_009057610.1"/>
</dbReference>
<evidence type="ECO:0000313" key="2">
    <source>
        <dbReference type="EMBL" id="ESO93454.1"/>
    </source>
</evidence>
<dbReference type="KEGG" id="lgi:LOTGIDRAFT_147570"/>
<dbReference type="EMBL" id="KB201906">
    <property type="protein sequence ID" value="ESO93454.1"/>
    <property type="molecule type" value="Genomic_DNA"/>
</dbReference>
<keyword evidence="1" id="KW-1133">Transmembrane helix</keyword>
<organism evidence="2 3">
    <name type="scientific">Lottia gigantea</name>
    <name type="common">Giant owl limpet</name>
    <dbReference type="NCBI Taxonomy" id="225164"/>
    <lineage>
        <taxon>Eukaryota</taxon>
        <taxon>Metazoa</taxon>
        <taxon>Spiralia</taxon>
        <taxon>Lophotrochozoa</taxon>
        <taxon>Mollusca</taxon>
        <taxon>Gastropoda</taxon>
        <taxon>Patellogastropoda</taxon>
        <taxon>Lottioidea</taxon>
        <taxon>Lottiidae</taxon>
        <taxon>Lottia</taxon>
    </lineage>
</organism>
<dbReference type="GeneID" id="20235268"/>
<keyword evidence="1" id="KW-0812">Transmembrane</keyword>
<dbReference type="CTD" id="20235268"/>
<name>V4BWQ6_LOTGI</name>
<evidence type="ECO:0000313" key="3">
    <source>
        <dbReference type="Proteomes" id="UP000030746"/>
    </source>
</evidence>
<dbReference type="Proteomes" id="UP000030746">
    <property type="component" value="Unassembled WGS sequence"/>
</dbReference>
<dbReference type="AlphaFoldDB" id="V4BWQ6"/>
<reference evidence="2 3" key="1">
    <citation type="journal article" date="2013" name="Nature">
        <title>Insights into bilaterian evolution from three spiralian genomes.</title>
        <authorList>
            <person name="Simakov O."/>
            <person name="Marletaz F."/>
            <person name="Cho S.J."/>
            <person name="Edsinger-Gonzales E."/>
            <person name="Havlak P."/>
            <person name="Hellsten U."/>
            <person name="Kuo D.H."/>
            <person name="Larsson T."/>
            <person name="Lv J."/>
            <person name="Arendt D."/>
            <person name="Savage R."/>
            <person name="Osoegawa K."/>
            <person name="de Jong P."/>
            <person name="Grimwood J."/>
            <person name="Chapman J.A."/>
            <person name="Shapiro H."/>
            <person name="Aerts A."/>
            <person name="Otillar R.P."/>
            <person name="Terry A.Y."/>
            <person name="Boore J.L."/>
            <person name="Grigoriev I.V."/>
            <person name="Lindberg D.R."/>
            <person name="Seaver E.C."/>
            <person name="Weisblat D.A."/>
            <person name="Putnam N.H."/>
            <person name="Rokhsar D.S."/>
        </authorList>
    </citation>
    <scope>NUCLEOTIDE SEQUENCE [LARGE SCALE GENOMIC DNA]</scope>
</reference>
<accession>V4BWQ6</accession>